<feature type="transmembrane region" description="Helical" evidence="1">
    <location>
        <begin position="389"/>
        <end position="412"/>
    </location>
</feature>
<protein>
    <submittedName>
        <fullName evidence="2">Uncharacterized protein</fullName>
    </submittedName>
</protein>
<keyword evidence="1" id="KW-0472">Membrane</keyword>
<comment type="caution">
    <text evidence="2">The sequence shown here is derived from an EMBL/GenBank/DDBJ whole genome shotgun (WGS) entry which is preliminary data.</text>
</comment>
<sequence length="430" mass="48003">MNAAKQFRVTVTLFILLGSLSPSLFAIFFIQCSDCKNSKILVAEEGVLCSKCQRRFSAVDVFNAITPESMSIELQAAPPSGVPPEGLQPRQYHYSSDSTFPDRLARLSIIMQNRHRQELQRLNLSPYGARAQMIMSPDAMVPVLLLFYSHYLTDSMLGSAIQKAMMFFLYSKGIYPAAENEQLDWVVRIWAMFPLWIDTLVRYQSHAPLIERLMIIAATGMNVNIFPDNVTRIKTSFEDSIEINLNDPGNFSGAVGDLVRRIRQQKHGSIAFYTIRHFGTLGIYVNSQGVVYIVTSDNTLIEVQSCGNDLQVILSQLLTAPMQIAHQQELQAALRRQLFQSLVINRDYYSSSVLLTAAGYAGGYLLGVSAANYLSSLPVKERLMLPGNFANMMALAFAIMSPAGMVTLYNAAVRLLNVGVRWRYQPPGNQ</sequence>
<proteinExistence type="predicted"/>
<dbReference type="EMBL" id="JAMFLX010000002">
    <property type="protein sequence ID" value="MCL6268735.1"/>
    <property type="molecule type" value="Genomic_DNA"/>
</dbReference>
<organism evidence="2 3">
    <name type="scientific">Parendozoicomonas callyspongiae</name>
    <dbReference type="NCBI Taxonomy" id="2942213"/>
    <lineage>
        <taxon>Bacteria</taxon>
        <taxon>Pseudomonadati</taxon>
        <taxon>Pseudomonadota</taxon>
        <taxon>Gammaproteobacteria</taxon>
        <taxon>Oceanospirillales</taxon>
        <taxon>Endozoicomonadaceae</taxon>
        <taxon>Parendozoicomonas</taxon>
    </lineage>
</organism>
<feature type="transmembrane region" description="Helical" evidence="1">
    <location>
        <begin position="348"/>
        <end position="368"/>
    </location>
</feature>
<keyword evidence="1" id="KW-0812">Transmembrane</keyword>
<keyword evidence="1" id="KW-1133">Transmembrane helix</keyword>
<dbReference type="Proteomes" id="UP001203338">
    <property type="component" value="Unassembled WGS sequence"/>
</dbReference>
<accession>A0ABT0PBN7</accession>
<reference evidence="2 3" key="1">
    <citation type="submission" date="2022-05" db="EMBL/GenBank/DDBJ databases">
        <authorList>
            <person name="Park J.-S."/>
        </authorList>
    </citation>
    <scope>NUCLEOTIDE SEQUENCE [LARGE SCALE GENOMIC DNA]</scope>
    <source>
        <strain evidence="2 3">2012CJ34-2</strain>
    </source>
</reference>
<keyword evidence="3" id="KW-1185">Reference proteome</keyword>
<evidence type="ECO:0000313" key="2">
    <source>
        <dbReference type="EMBL" id="MCL6268735.1"/>
    </source>
</evidence>
<dbReference type="RefSeq" id="WP_249697568.1">
    <property type="nucleotide sequence ID" value="NZ_JAMFLX010000002.1"/>
</dbReference>
<evidence type="ECO:0000256" key="1">
    <source>
        <dbReference type="SAM" id="Phobius"/>
    </source>
</evidence>
<evidence type="ECO:0000313" key="3">
    <source>
        <dbReference type="Proteomes" id="UP001203338"/>
    </source>
</evidence>
<name>A0ABT0PBN7_9GAMM</name>
<gene>
    <name evidence="2" type="ORF">M3P05_02070</name>
</gene>